<dbReference type="EC" id="1.14.11.-" evidence="6"/>
<dbReference type="EMBL" id="JBHSIZ010000029">
    <property type="protein sequence ID" value="MFC4959066.1"/>
    <property type="molecule type" value="Genomic_DNA"/>
</dbReference>
<keyword evidence="2 6" id="KW-0560">Oxidoreductase</keyword>
<dbReference type="SUPFAM" id="SSF51197">
    <property type="entry name" value="Clavaminate synthase-like"/>
    <property type="match status" value="1"/>
</dbReference>
<organism evidence="6 7">
    <name type="scientific">Streptomyces mauvecolor</name>
    <dbReference type="NCBI Taxonomy" id="58345"/>
    <lineage>
        <taxon>Bacteria</taxon>
        <taxon>Bacillati</taxon>
        <taxon>Actinomycetota</taxon>
        <taxon>Actinomycetes</taxon>
        <taxon>Kitasatosporales</taxon>
        <taxon>Streptomycetaceae</taxon>
        <taxon>Streptomyces</taxon>
    </lineage>
</organism>
<accession>A0ABV9UPL2</accession>
<dbReference type="GO" id="GO:0051213">
    <property type="term" value="F:dioxygenase activity"/>
    <property type="evidence" value="ECO:0007669"/>
    <property type="project" value="UniProtKB-KW"/>
</dbReference>
<evidence type="ECO:0000256" key="1">
    <source>
        <dbReference type="ARBA" id="ARBA00001954"/>
    </source>
</evidence>
<keyword evidence="4" id="KW-0045">Antibiotic biosynthesis</keyword>
<dbReference type="InterPro" id="IPR003819">
    <property type="entry name" value="TauD/TfdA-like"/>
</dbReference>
<proteinExistence type="predicted"/>
<evidence type="ECO:0000256" key="3">
    <source>
        <dbReference type="ARBA" id="ARBA00023004"/>
    </source>
</evidence>
<dbReference type="Proteomes" id="UP001595834">
    <property type="component" value="Unassembled WGS sequence"/>
</dbReference>
<dbReference type="Pfam" id="PF02668">
    <property type="entry name" value="TauD"/>
    <property type="match status" value="1"/>
</dbReference>
<dbReference type="RefSeq" id="WP_344378097.1">
    <property type="nucleotide sequence ID" value="NZ_BAAASQ010000021.1"/>
</dbReference>
<comment type="cofactor">
    <cofactor evidence="1">
        <name>Fe(2+)</name>
        <dbReference type="ChEBI" id="CHEBI:29033"/>
    </cofactor>
</comment>
<evidence type="ECO:0000313" key="7">
    <source>
        <dbReference type="Proteomes" id="UP001595834"/>
    </source>
</evidence>
<gene>
    <name evidence="6" type="ORF">ACFPFX_22515</name>
</gene>
<evidence type="ECO:0000259" key="5">
    <source>
        <dbReference type="Pfam" id="PF02668"/>
    </source>
</evidence>
<keyword evidence="7" id="KW-1185">Reference proteome</keyword>
<reference evidence="7" key="1">
    <citation type="journal article" date="2019" name="Int. J. Syst. Evol. Microbiol.">
        <title>The Global Catalogue of Microorganisms (GCM) 10K type strain sequencing project: providing services to taxonomists for standard genome sequencing and annotation.</title>
        <authorList>
            <consortium name="The Broad Institute Genomics Platform"/>
            <consortium name="The Broad Institute Genome Sequencing Center for Infectious Disease"/>
            <person name="Wu L."/>
            <person name="Ma J."/>
        </authorList>
    </citation>
    <scope>NUCLEOTIDE SEQUENCE [LARGE SCALE GENOMIC DNA]</scope>
    <source>
        <strain evidence="7">CCM 7224</strain>
    </source>
</reference>
<evidence type="ECO:0000313" key="6">
    <source>
        <dbReference type="EMBL" id="MFC4959066.1"/>
    </source>
</evidence>
<comment type="caution">
    <text evidence="6">The sequence shown here is derived from an EMBL/GenBank/DDBJ whole genome shotgun (WGS) entry which is preliminary data.</text>
</comment>
<feature type="domain" description="TauD/TfdA-like" evidence="5">
    <location>
        <begin position="31"/>
        <end position="312"/>
    </location>
</feature>
<evidence type="ECO:0000256" key="4">
    <source>
        <dbReference type="ARBA" id="ARBA00023194"/>
    </source>
</evidence>
<dbReference type="Gene3D" id="3.60.130.10">
    <property type="entry name" value="Clavaminate synthase-like"/>
    <property type="match status" value="1"/>
</dbReference>
<keyword evidence="3" id="KW-0408">Iron</keyword>
<dbReference type="PANTHER" id="PTHR10696:SF56">
    <property type="entry name" value="TAUD_TFDA-LIKE DOMAIN-CONTAINING PROTEIN"/>
    <property type="match status" value="1"/>
</dbReference>
<dbReference type="PANTHER" id="PTHR10696">
    <property type="entry name" value="GAMMA-BUTYROBETAINE HYDROXYLASE-RELATED"/>
    <property type="match status" value="1"/>
</dbReference>
<keyword evidence="6" id="KW-0223">Dioxygenase</keyword>
<dbReference type="InterPro" id="IPR050411">
    <property type="entry name" value="AlphaKG_dependent_hydroxylases"/>
</dbReference>
<sequence length="329" mass="35950">MTTVDEAGSAVPLPDGWHLTLEEGRTPILHLPGPGPLPGQEVRALVDRHGAVLVRGLGLASPGDLAAAAEELGVTGMVEREGFTSRQAYPDGVYSASEWADEDQLCMHHELSYAAVVPSIALFGCLVAPERGGTTTVADGERVLDLLPDALVARFERDGWELTRTYYEFGLTWAEAFGTDDRARVEEYCSSHSLDCTWTEDGGLRTRQRRPALLRHPVTGRRVWFNQAAFLHESALDPLIREYLESLYGPEGLPFRTAYGNGDPISTDVVDAINAAYQNACWREPWQAGDLLVLDNLRMAHGRDPYEGAREVLALFGAPIRVTPAAATP</sequence>
<evidence type="ECO:0000256" key="2">
    <source>
        <dbReference type="ARBA" id="ARBA00023002"/>
    </source>
</evidence>
<name>A0ABV9UPL2_9ACTN</name>
<dbReference type="InterPro" id="IPR042098">
    <property type="entry name" value="TauD-like_sf"/>
</dbReference>
<protein>
    <submittedName>
        <fullName evidence="6">TauD/TfdA family dioxygenase</fullName>
        <ecNumber evidence="6">1.14.11.-</ecNumber>
    </submittedName>
</protein>